<accession>J9GDS3</accession>
<evidence type="ECO:0000313" key="1">
    <source>
        <dbReference type="EMBL" id="EJX05507.1"/>
    </source>
</evidence>
<dbReference type="AlphaFoldDB" id="J9GDS3"/>
<protein>
    <submittedName>
        <fullName evidence="1">Uncharacterized protein</fullName>
    </submittedName>
</protein>
<name>J9GDS3_9ZZZZ</name>
<gene>
    <name evidence="1" type="ORF">EVA_06383</name>
</gene>
<dbReference type="EMBL" id="AMCI01001446">
    <property type="protein sequence ID" value="EJX05507.1"/>
    <property type="molecule type" value="Genomic_DNA"/>
</dbReference>
<proteinExistence type="predicted"/>
<comment type="caution">
    <text evidence="1">The sequence shown here is derived from an EMBL/GenBank/DDBJ whole genome shotgun (WGS) entry which is preliminary data.</text>
</comment>
<organism evidence="1">
    <name type="scientific">gut metagenome</name>
    <dbReference type="NCBI Taxonomy" id="749906"/>
    <lineage>
        <taxon>unclassified sequences</taxon>
        <taxon>metagenomes</taxon>
        <taxon>organismal metagenomes</taxon>
    </lineage>
</organism>
<sequence>MRKHPVSDILLRIGHQIGISPEKIVKGKIHAFSSICRKIGKRHTETRAIEVIVNAPRIFVVAQKQELNS</sequence>
<reference evidence="1" key="1">
    <citation type="journal article" date="2012" name="PLoS ONE">
        <title>Gene sets for utilization of primary and secondary nutrition supplies in the distal gut of endangered iberian lynx.</title>
        <authorList>
            <person name="Alcaide M."/>
            <person name="Messina E."/>
            <person name="Richter M."/>
            <person name="Bargiela R."/>
            <person name="Peplies J."/>
            <person name="Huws S.A."/>
            <person name="Newbold C.J."/>
            <person name="Golyshin P.N."/>
            <person name="Simon M.A."/>
            <person name="Lopez G."/>
            <person name="Yakimov M.M."/>
            <person name="Ferrer M."/>
        </authorList>
    </citation>
    <scope>NUCLEOTIDE SEQUENCE</scope>
</reference>